<dbReference type="Proteomes" id="UP000717696">
    <property type="component" value="Unassembled WGS sequence"/>
</dbReference>
<feature type="non-terminal residue" evidence="1">
    <location>
        <position position="1"/>
    </location>
</feature>
<dbReference type="EMBL" id="JAGMUU010000001">
    <property type="protein sequence ID" value="KAH7162407.1"/>
    <property type="molecule type" value="Genomic_DNA"/>
</dbReference>
<keyword evidence="2" id="KW-1185">Reference proteome</keyword>
<sequence length="192" mass="21167">AVSSPKLPNLPPLPLTTLLFTSSFPITISVSHPLLVLPRFPFLLPPFRPSPSPSPFSSPSPQPLIAHAPCPWLQPICRAPFSTTSLSSLASLSPKHHKTPRHPPDSCSFILHLLVSLALHIFVISNVLPRCICISVAPRRCTVQIFRDKVQQWELCSPTRSRPSSRRTRNIFSSISSSLARDAADPSMFCHI</sequence>
<reference evidence="1" key="1">
    <citation type="journal article" date="2021" name="Nat. Commun.">
        <title>Genetic determinants of endophytism in the Arabidopsis root mycobiome.</title>
        <authorList>
            <person name="Mesny F."/>
            <person name="Miyauchi S."/>
            <person name="Thiergart T."/>
            <person name="Pickel B."/>
            <person name="Atanasova L."/>
            <person name="Karlsson M."/>
            <person name="Huettel B."/>
            <person name="Barry K.W."/>
            <person name="Haridas S."/>
            <person name="Chen C."/>
            <person name="Bauer D."/>
            <person name="Andreopoulos W."/>
            <person name="Pangilinan J."/>
            <person name="LaButti K."/>
            <person name="Riley R."/>
            <person name="Lipzen A."/>
            <person name="Clum A."/>
            <person name="Drula E."/>
            <person name="Henrissat B."/>
            <person name="Kohler A."/>
            <person name="Grigoriev I.V."/>
            <person name="Martin F.M."/>
            <person name="Hacquard S."/>
        </authorList>
    </citation>
    <scope>NUCLEOTIDE SEQUENCE</scope>
    <source>
        <strain evidence="1">MPI-CAGE-AT-0021</strain>
    </source>
</reference>
<accession>A0A9P9FHK5</accession>
<gene>
    <name evidence="1" type="ORF">B0J13DRAFT_9718</name>
</gene>
<proteinExistence type="predicted"/>
<comment type="caution">
    <text evidence="1">The sequence shown here is derived from an EMBL/GenBank/DDBJ whole genome shotgun (WGS) entry which is preliminary data.</text>
</comment>
<evidence type="ECO:0000313" key="1">
    <source>
        <dbReference type="EMBL" id="KAH7162407.1"/>
    </source>
</evidence>
<protein>
    <submittedName>
        <fullName evidence="1">Uncharacterized protein</fullName>
    </submittedName>
</protein>
<organism evidence="1 2">
    <name type="scientific">Dactylonectria estremocensis</name>
    <dbReference type="NCBI Taxonomy" id="1079267"/>
    <lineage>
        <taxon>Eukaryota</taxon>
        <taxon>Fungi</taxon>
        <taxon>Dikarya</taxon>
        <taxon>Ascomycota</taxon>
        <taxon>Pezizomycotina</taxon>
        <taxon>Sordariomycetes</taxon>
        <taxon>Hypocreomycetidae</taxon>
        <taxon>Hypocreales</taxon>
        <taxon>Nectriaceae</taxon>
        <taxon>Dactylonectria</taxon>
    </lineage>
</organism>
<name>A0A9P9FHK5_9HYPO</name>
<dbReference type="AlphaFoldDB" id="A0A9P9FHK5"/>
<evidence type="ECO:0000313" key="2">
    <source>
        <dbReference type="Proteomes" id="UP000717696"/>
    </source>
</evidence>